<keyword evidence="2" id="KW-1185">Reference proteome</keyword>
<gene>
    <name evidence="1" type="ORF">COHA_007537</name>
</gene>
<evidence type="ECO:0000313" key="1">
    <source>
        <dbReference type="EMBL" id="KAI7838741.1"/>
    </source>
</evidence>
<comment type="caution">
    <text evidence="1">The sequence shown here is derived from an EMBL/GenBank/DDBJ whole genome shotgun (WGS) entry which is preliminary data.</text>
</comment>
<sequence>MLRSCATWCAAIQAVPALWPGIELYGEDADWVGASDAWEESIGSDTLQQVLRETAAANKKLLQRAAGLDALTWRVRITRCYDEPTLAHALLAVLPATLRQLKLEIQCFNPLFLLLRRFPRLESFSIGGSWNANGAELQWDSRAAAAVLPKLTSLRLEFRGEVEQEGNFVINDAPISAMPATWPPALAAATRLSSLELRAAWSTEVSQLCVALPA</sequence>
<accession>A0AAD5DM84</accession>
<dbReference type="Proteomes" id="UP001205105">
    <property type="component" value="Unassembled WGS sequence"/>
</dbReference>
<reference evidence="1" key="1">
    <citation type="submission" date="2020-11" db="EMBL/GenBank/DDBJ databases">
        <title>Chlorella ohadii genome sequencing and assembly.</title>
        <authorList>
            <person name="Murik O."/>
            <person name="Treves H."/>
            <person name="Kedem I."/>
            <person name="Shotland Y."/>
            <person name="Kaplan A."/>
        </authorList>
    </citation>
    <scope>NUCLEOTIDE SEQUENCE</scope>
    <source>
        <strain evidence="1">1</strain>
    </source>
</reference>
<evidence type="ECO:0000313" key="2">
    <source>
        <dbReference type="Proteomes" id="UP001205105"/>
    </source>
</evidence>
<proteinExistence type="predicted"/>
<dbReference type="AlphaFoldDB" id="A0AAD5DM84"/>
<dbReference type="EMBL" id="JADXDR010000119">
    <property type="protein sequence ID" value="KAI7838741.1"/>
    <property type="molecule type" value="Genomic_DNA"/>
</dbReference>
<organism evidence="1 2">
    <name type="scientific">Chlorella ohadii</name>
    <dbReference type="NCBI Taxonomy" id="2649997"/>
    <lineage>
        <taxon>Eukaryota</taxon>
        <taxon>Viridiplantae</taxon>
        <taxon>Chlorophyta</taxon>
        <taxon>core chlorophytes</taxon>
        <taxon>Trebouxiophyceae</taxon>
        <taxon>Chlorellales</taxon>
        <taxon>Chlorellaceae</taxon>
        <taxon>Chlorella clade</taxon>
        <taxon>Chlorella</taxon>
    </lineage>
</organism>
<protein>
    <submittedName>
        <fullName evidence="1">Uncharacterized protein</fullName>
    </submittedName>
</protein>
<name>A0AAD5DM84_9CHLO</name>